<evidence type="ECO:0000256" key="2">
    <source>
        <dbReference type="ARBA" id="ARBA00022603"/>
    </source>
</evidence>
<feature type="region of interest" description="Disordered" evidence="5">
    <location>
        <begin position="1"/>
        <end position="35"/>
    </location>
</feature>
<dbReference type="Pfam" id="PF05175">
    <property type="entry name" value="MTS"/>
    <property type="match status" value="1"/>
</dbReference>
<dbReference type="PROSITE" id="PS00092">
    <property type="entry name" value="N6_MTASE"/>
    <property type="match status" value="1"/>
</dbReference>
<dbReference type="EMBL" id="JARFPK010000003">
    <property type="protein sequence ID" value="MDF0589819.1"/>
    <property type="molecule type" value="Genomic_DNA"/>
</dbReference>
<sequence>MAVEDPEAEVKPPHRIGGHFDPLSADPVDPNGPDQEEVYEAAEDTYLLLRAALEEVRPDDFVLELGCGRGAISKTIAPLVRRVIATDINPIAVDLLRREGIETVRADLFSGIGSRFDLILFNPPYLPTGEEEVLEGWLNSAFDGGATGRMTINRFLEALGDHLEVGGGRALLLISSLCGTSEVMEKALREGLTAEVVARERYFFEELLVLRLALPRWGDSSPPAMKSSQEATVRRRI</sequence>
<dbReference type="InterPro" id="IPR004557">
    <property type="entry name" value="PrmC-related"/>
</dbReference>
<comment type="caution">
    <text evidence="7">The sequence shown here is derived from an EMBL/GenBank/DDBJ whole genome shotgun (WGS) entry which is preliminary data.</text>
</comment>
<gene>
    <name evidence="7" type="ORF">P0O15_01320</name>
</gene>
<dbReference type="PANTHER" id="PTHR45875">
    <property type="entry name" value="METHYLTRANSFERASE N6AMT1"/>
    <property type="match status" value="1"/>
</dbReference>
<evidence type="ECO:0000313" key="7">
    <source>
        <dbReference type="EMBL" id="MDF0589819.1"/>
    </source>
</evidence>
<keyword evidence="8" id="KW-1185">Reference proteome</keyword>
<dbReference type="PANTHER" id="PTHR45875:SF1">
    <property type="entry name" value="METHYLTRANSFERASE N6AMT1"/>
    <property type="match status" value="1"/>
</dbReference>
<dbReference type="CDD" id="cd02440">
    <property type="entry name" value="AdoMet_MTases"/>
    <property type="match status" value="1"/>
</dbReference>
<evidence type="ECO:0000256" key="1">
    <source>
        <dbReference type="ARBA" id="ARBA00006149"/>
    </source>
</evidence>
<organism evidence="7 8">
    <name type="scientific">Candidatus Methanocrinis natronophilus</name>
    <dbReference type="NCBI Taxonomy" id="3033396"/>
    <lineage>
        <taxon>Archaea</taxon>
        <taxon>Methanobacteriati</taxon>
        <taxon>Methanobacteriota</taxon>
        <taxon>Stenosarchaea group</taxon>
        <taxon>Methanomicrobia</taxon>
        <taxon>Methanotrichales</taxon>
        <taxon>Methanotrichaceae</taxon>
        <taxon>Methanocrinis</taxon>
    </lineage>
</organism>
<dbReference type="InterPro" id="IPR052190">
    <property type="entry name" value="Euk-Arch_PrmC-MTase"/>
</dbReference>
<evidence type="ECO:0000256" key="5">
    <source>
        <dbReference type="SAM" id="MobiDB-lite"/>
    </source>
</evidence>
<evidence type="ECO:0000256" key="4">
    <source>
        <dbReference type="ARBA" id="ARBA00022691"/>
    </source>
</evidence>
<dbReference type="Gene3D" id="3.40.50.150">
    <property type="entry name" value="Vaccinia Virus protein VP39"/>
    <property type="match status" value="1"/>
</dbReference>
<keyword evidence="4" id="KW-0949">S-adenosyl-L-methionine</keyword>
<dbReference type="Proteomes" id="UP001220010">
    <property type="component" value="Unassembled WGS sequence"/>
</dbReference>
<dbReference type="InterPro" id="IPR007848">
    <property type="entry name" value="Small_mtfrase_dom"/>
</dbReference>
<reference evidence="7 8" key="1">
    <citation type="submission" date="2023-03" db="EMBL/GenBank/DDBJ databases">
        <title>WGS of Methanotrichaceae archaeon Mx.</title>
        <authorList>
            <person name="Sorokin D.Y."/>
            <person name="Merkel A.Y."/>
        </authorList>
    </citation>
    <scope>NUCLEOTIDE SEQUENCE [LARGE SCALE GENOMIC DNA]</scope>
    <source>
        <strain evidence="7 8">Mx</strain>
    </source>
</reference>
<feature type="domain" description="Methyltransferase small" evidence="6">
    <location>
        <begin position="52"/>
        <end position="129"/>
    </location>
</feature>
<dbReference type="InterPro" id="IPR002052">
    <property type="entry name" value="DNA_methylase_N6_adenine_CS"/>
</dbReference>
<evidence type="ECO:0000256" key="3">
    <source>
        <dbReference type="ARBA" id="ARBA00022679"/>
    </source>
</evidence>
<dbReference type="GO" id="GO:0032259">
    <property type="term" value="P:methylation"/>
    <property type="evidence" value="ECO:0007669"/>
    <property type="project" value="UniProtKB-KW"/>
</dbReference>
<keyword evidence="2 7" id="KW-0489">Methyltransferase</keyword>
<evidence type="ECO:0000313" key="8">
    <source>
        <dbReference type="Proteomes" id="UP001220010"/>
    </source>
</evidence>
<dbReference type="InterPro" id="IPR029063">
    <property type="entry name" value="SAM-dependent_MTases_sf"/>
</dbReference>
<comment type="similarity">
    <text evidence="1">Belongs to the eukaryotic/archaeal PrmC-related family.</text>
</comment>
<dbReference type="GO" id="GO:0008168">
    <property type="term" value="F:methyltransferase activity"/>
    <property type="evidence" value="ECO:0007669"/>
    <property type="project" value="UniProtKB-KW"/>
</dbReference>
<accession>A0ABT5X543</accession>
<dbReference type="SUPFAM" id="SSF53335">
    <property type="entry name" value="S-adenosyl-L-methionine-dependent methyltransferases"/>
    <property type="match status" value="1"/>
</dbReference>
<keyword evidence="3" id="KW-0808">Transferase</keyword>
<name>A0ABT5X543_9EURY</name>
<evidence type="ECO:0000259" key="6">
    <source>
        <dbReference type="Pfam" id="PF05175"/>
    </source>
</evidence>
<proteinExistence type="inferred from homology"/>
<dbReference type="RefSeq" id="WP_316965577.1">
    <property type="nucleotide sequence ID" value="NZ_JARFPK010000003.1"/>
</dbReference>
<protein>
    <submittedName>
        <fullName evidence="7">Methyltransferase</fullName>
    </submittedName>
</protein>
<dbReference type="NCBIfam" id="TIGR00537">
    <property type="entry name" value="hemK_rel_arch"/>
    <property type="match status" value="1"/>
</dbReference>